<dbReference type="InterPro" id="IPR006350">
    <property type="entry name" value="Intron_endoG1"/>
</dbReference>
<feature type="non-terminal residue" evidence="6">
    <location>
        <position position="433"/>
    </location>
</feature>
<dbReference type="GO" id="GO:0003677">
    <property type="term" value="F:DNA binding"/>
    <property type="evidence" value="ECO:0007669"/>
    <property type="project" value="InterPro"/>
</dbReference>
<reference evidence="6 7" key="1">
    <citation type="journal article" date="2018" name="Nat. Ecol. Evol.">
        <title>Pezizomycetes genomes reveal the molecular basis of ectomycorrhizal truffle lifestyle.</title>
        <authorList>
            <person name="Murat C."/>
            <person name="Payen T."/>
            <person name="Noel B."/>
            <person name="Kuo A."/>
            <person name="Morin E."/>
            <person name="Chen J."/>
            <person name="Kohler A."/>
            <person name="Krizsan K."/>
            <person name="Balestrini R."/>
            <person name="Da Silva C."/>
            <person name="Montanini B."/>
            <person name="Hainaut M."/>
            <person name="Levati E."/>
            <person name="Barry K.W."/>
            <person name="Belfiori B."/>
            <person name="Cichocki N."/>
            <person name="Clum A."/>
            <person name="Dockter R.B."/>
            <person name="Fauchery L."/>
            <person name="Guy J."/>
            <person name="Iotti M."/>
            <person name="Le Tacon F."/>
            <person name="Lindquist E.A."/>
            <person name="Lipzen A."/>
            <person name="Malagnac F."/>
            <person name="Mello A."/>
            <person name="Molinier V."/>
            <person name="Miyauchi S."/>
            <person name="Poulain J."/>
            <person name="Riccioni C."/>
            <person name="Rubini A."/>
            <person name="Sitrit Y."/>
            <person name="Splivallo R."/>
            <person name="Traeger S."/>
            <person name="Wang M."/>
            <person name="Zifcakova L."/>
            <person name="Wipf D."/>
            <person name="Zambonelli A."/>
            <person name="Paolocci F."/>
            <person name="Nowrousian M."/>
            <person name="Ottonello S."/>
            <person name="Baldrian P."/>
            <person name="Spatafora J.W."/>
            <person name="Henrissat B."/>
            <person name="Nagy L.G."/>
            <person name="Aury J.M."/>
            <person name="Wincker P."/>
            <person name="Grigoriev I.V."/>
            <person name="Bonfante P."/>
            <person name="Martin F.M."/>
        </authorList>
    </citation>
    <scope>NUCLEOTIDE SEQUENCE [LARGE SCALE GENOMIC DNA]</scope>
    <source>
        <strain evidence="6 7">CCBAS932</strain>
    </source>
</reference>
<dbReference type="GO" id="GO:0016787">
    <property type="term" value="F:hydrolase activity"/>
    <property type="evidence" value="ECO:0007669"/>
    <property type="project" value="UniProtKB-KW"/>
</dbReference>
<evidence type="ECO:0000256" key="3">
    <source>
        <dbReference type="ARBA" id="ARBA00022759"/>
    </source>
</evidence>
<comment type="similarity">
    <text evidence="1">To endonucleases of group I introns of fungi and phage.</text>
</comment>
<dbReference type="Gene3D" id="1.10.10.10">
    <property type="entry name" value="Winged helix-like DNA-binding domain superfamily/Winged helix DNA-binding domain"/>
    <property type="match status" value="1"/>
</dbReference>
<feature type="domain" description="GIY-YIG" evidence="5">
    <location>
        <begin position="30"/>
        <end position="116"/>
    </location>
</feature>
<dbReference type="PROSITE" id="PS50164">
    <property type="entry name" value="GIY_YIG"/>
    <property type="match status" value="1"/>
</dbReference>
<dbReference type="InterPro" id="IPR035901">
    <property type="entry name" value="GIY-YIG_endonuc_sf"/>
</dbReference>
<dbReference type="CDD" id="cd10445">
    <property type="entry name" value="GIY-YIG_bI1_like"/>
    <property type="match status" value="1"/>
</dbReference>
<sequence length="433" mass="48557">MKNNNNNFSPVAVYENAKLCKELIWLENQGKSGIYKWINIINGKTYIGSAVDLGVRLRSYSYESYLNRHTDMAICRALLKYGYENFRVEILKYCSSEKLMEWEQFFFDLYKPEYNILKTAGSSLGYKHSEESRAAISAALTGNNNGNNQPNAQKIIVTDLELGTKNTYPTIRAAARALNLRQSSISNYLASNNQTSGPPLLSHLFQNEINGEEGLRKDIFLQRFNMKNLYILSPLCTGAGCGNSLGLSQVRTLSSLRSVVAVLNPSFITGFAPYGESTFSVNATKSDSRKTGSQVQLRFTLTQHSHPQPFRGFRGPTSDALLFGNIQKNLGCGSLGPLFCFFCPLGRPKGPKKNRKFIESERPVVYLIVTKLLGIENIIQGSPQPGLPFLSLSEREKFYDKHPVHGVKSLDDQVADFHKVAMLMKDNRHRPRP</sequence>
<dbReference type="SMART" id="SM00465">
    <property type="entry name" value="GIYc"/>
    <property type="match status" value="1"/>
</dbReference>
<keyword evidence="3 6" id="KW-0255">Endonuclease</keyword>
<evidence type="ECO:0000256" key="4">
    <source>
        <dbReference type="ARBA" id="ARBA00022801"/>
    </source>
</evidence>
<evidence type="ECO:0000256" key="2">
    <source>
        <dbReference type="ARBA" id="ARBA00022722"/>
    </source>
</evidence>
<dbReference type="InParanoid" id="A0A3N4K7G5"/>
<accession>A0A3N4K7G5</accession>
<dbReference type="OrthoDB" id="3798971at2759"/>
<organism evidence="6 7">
    <name type="scientific">Morchella conica CCBAS932</name>
    <dbReference type="NCBI Taxonomy" id="1392247"/>
    <lineage>
        <taxon>Eukaryota</taxon>
        <taxon>Fungi</taxon>
        <taxon>Dikarya</taxon>
        <taxon>Ascomycota</taxon>
        <taxon>Pezizomycotina</taxon>
        <taxon>Pezizomycetes</taxon>
        <taxon>Pezizales</taxon>
        <taxon>Morchellaceae</taxon>
        <taxon>Morchella</taxon>
    </lineage>
</organism>
<dbReference type="NCBIfam" id="TIGR01453">
    <property type="entry name" value="grpIintron_endo"/>
    <property type="match status" value="1"/>
</dbReference>
<dbReference type="STRING" id="1392247.A0A3N4K7G5"/>
<dbReference type="InterPro" id="IPR000305">
    <property type="entry name" value="GIY-YIG_endonuc"/>
</dbReference>
<dbReference type="Gene3D" id="3.40.1440.10">
    <property type="entry name" value="GIY-YIG endonuclease"/>
    <property type="match status" value="1"/>
</dbReference>
<dbReference type="SUPFAM" id="SSF82771">
    <property type="entry name" value="GIY-YIG endonuclease"/>
    <property type="match status" value="1"/>
</dbReference>
<keyword evidence="4" id="KW-0378">Hydrolase</keyword>
<dbReference type="AlphaFoldDB" id="A0A3N4K7G5"/>
<name>A0A3N4K7G5_9PEZI</name>
<keyword evidence="2" id="KW-0540">Nuclease</keyword>
<proteinExistence type="predicted"/>
<evidence type="ECO:0000256" key="1">
    <source>
        <dbReference type="ARBA" id="ARBA00010045"/>
    </source>
</evidence>
<dbReference type="InterPro" id="IPR010896">
    <property type="entry name" value="NUMOD1"/>
</dbReference>
<keyword evidence="7" id="KW-1185">Reference proteome</keyword>
<dbReference type="Pfam" id="PF01541">
    <property type="entry name" value="GIY-YIG"/>
    <property type="match status" value="1"/>
</dbReference>
<gene>
    <name evidence="6" type="ORF">P167DRAFT_514605</name>
</gene>
<dbReference type="EMBL" id="ML119441">
    <property type="protein sequence ID" value="RPB06333.1"/>
    <property type="molecule type" value="Genomic_DNA"/>
</dbReference>
<dbReference type="InterPro" id="IPR036388">
    <property type="entry name" value="WH-like_DNA-bd_sf"/>
</dbReference>
<dbReference type="InterPro" id="IPR027434">
    <property type="entry name" value="Homing_endonucl"/>
</dbReference>
<protein>
    <submittedName>
        <fullName evidence="6">Intron endonuclease</fullName>
    </submittedName>
</protein>
<dbReference type="GO" id="GO:0004519">
    <property type="term" value="F:endonuclease activity"/>
    <property type="evidence" value="ECO:0007669"/>
    <property type="project" value="UniProtKB-KW"/>
</dbReference>
<evidence type="ECO:0000313" key="7">
    <source>
        <dbReference type="Proteomes" id="UP000277580"/>
    </source>
</evidence>
<dbReference type="Pfam" id="PF07460">
    <property type="entry name" value="NUMOD3"/>
    <property type="match status" value="1"/>
</dbReference>
<dbReference type="Gene3D" id="3.10.28.10">
    <property type="entry name" value="Homing endonucleases"/>
    <property type="match status" value="1"/>
</dbReference>
<dbReference type="InterPro" id="IPR003611">
    <property type="entry name" value="NUMOD3"/>
</dbReference>
<dbReference type="SMART" id="SM00497">
    <property type="entry name" value="IENR1"/>
    <property type="match status" value="1"/>
</dbReference>
<dbReference type="InterPro" id="IPR003647">
    <property type="entry name" value="Intron_nuc_1_rpt"/>
</dbReference>
<evidence type="ECO:0000259" key="5">
    <source>
        <dbReference type="PROSITE" id="PS50164"/>
    </source>
</evidence>
<evidence type="ECO:0000313" key="6">
    <source>
        <dbReference type="EMBL" id="RPB06333.1"/>
    </source>
</evidence>
<dbReference type="Proteomes" id="UP000277580">
    <property type="component" value="Unassembled WGS sequence"/>
</dbReference>
<dbReference type="SUPFAM" id="SSF64496">
    <property type="entry name" value="DNA-binding domain of intron-encoded endonucleases"/>
    <property type="match status" value="1"/>
</dbReference>
<dbReference type="Pfam" id="PF07453">
    <property type="entry name" value="NUMOD1"/>
    <property type="match status" value="1"/>
</dbReference>